<reference evidence="2 3" key="1">
    <citation type="submission" date="2019-04" db="EMBL/GenBank/DDBJ databases">
        <authorList>
            <person name="Yang Y."/>
            <person name="Wei D."/>
        </authorList>
    </citation>
    <scope>NUCLEOTIDE SEQUENCE [LARGE SCALE GENOMIC DNA]</scope>
    <source>
        <strain evidence="2 3">L-1-4w-11</strain>
    </source>
</reference>
<proteinExistence type="predicted"/>
<protein>
    <submittedName>
        <fullName evidence="2">Thermonuclease family protein</fullName>
    </submittedName>
</protein>
<feature type="domain" description="TNase-like" evidence="1">
    <location>
        <begin position="43"/>
        <end position="119"/>
    </location>
</feature>
<dbReference type="Proteomes" id="UP000309138">
    <property type="component" value="Unassembled WGS sequence"/>
</dbReference>
<sequence>MGGLVGAAPVMLAKPASAIERYQDSLTGCTVTDGDTIRCSGERIRLLGIDAPELPGHCQRGRVCAPGDPYASSRSLGEASAGELSIDRVGEDRYGRTLARVAGPKGDLSCWQLKHGQAIYVPDWDNGLRIARTCPSSTMGN</sequence>
<keyword evidence="3" id="KW-1185">Reference proteome</keyword>
<gene>
    <name evidence="2" type="ORF">FBR43_05500</name>
</gene>
<comment type="caution">
    <text evidence="2">The sequence shown here is derived from an EMBL/GenBank/DDBJ whole genome shotgun (WGS) entry which is preliminary data.</text>
</comment>
<dbReference type="EMBL" id="SWKR01000002">
    <property type="protein sequence ID" value="TKD52120.1"/>
    <property type="molecule type" value="Genomic_DNA"/>
</dbReference>
<dbReference type="InterPro" id="IPR016071">
    <property type="entry name" value="Staphylococal_nuclease_OB-fold"/>
</dbReference>
<organism evidence="2 3">
    <name type="scientific">Sphingomonas baiyangensis</name>
    <dbReference type="NCBI Taxonomy" id="2572576"/>
    <lineage>
        <taxon>Bacteria</taxon>
        <taxon>Pseudomonadati</taxon>
        <taxon>Pseudomonadota</taxon>
        <taxon>Alphaproteobacteria</taxon>
        <taxon>Sphingomonadales</taxon>
        <taxon>Sphingomonadaceae</taxon>
        <taxon>Sphingomonas</taxon>
    </lineage>
</organism>
<dbReference type="AlphaFoldDB" id="A0A4U1L714"/>
<dbReference type="SUPFAM" id="SSF50199">
    <property type="entry name" value="Staphylococcal nuclease"/>
    <property type="match status" value="1"/>
</dbReference>
<name>A0A4U1L714_9SPHN</name>
<dbReference type="InterPro" id="IPR035437">
    <property type="entry name" value="SNase_OB-fold_sf"/>
</dbReference>
<accession>A0A4U1L714</accession>
<evidence type="ECO:0000313" key="3">
    <source>
        <dbReference type="Proteomes" id="UP000309138"/>
    </source>
</evidence>
<dbReference type="Pfam" id="PF00565">
    <property type="entry name" value="SNase"/>
    <property type="match status" value="1"/>
</dbReference>
<evidence type="ECO:0000259" key="1">
    <source>
        <dbReference type="Pfam" id="PF00565"/>
    </source>
</evidence>
<dbReference type="OrthoDB" id="9805504at2"/>
<dbReference type="Gene3D" id="2.40.50.90">
    <property type="match status" value="1"/>
</dbReference>
<evidence type="ECO:0000313" key="2">
    <source>
        <dbReference type="EMBL" id="TKD52120.1"/>
    </source>
</evidence>